<reference evidence="3" key="1">
    <citation type="submission" date="2016-10" db="EMBL/GenBank/DDBJ databases">
        <authorList>
            <person name="Varghese N."/>
            <person name="Submissions S."/>
        </authorList>
    </citation>
    <scope>NUCLEOTIDE SEQUENCE [LARGE SCALE GENOMIC DNA]</scope>
    <source>
        <strain evidence="3">DSM 22361</strain>
    </source>
</reference>
<dbReference type="Proteomes" id="UP000236731">
    <property type="component" value="Unassembled WGS sequence"/>
</dbReference>
<gene>
    <name evidence="2" type="ORF">SAMN05421877_11641</name>
</gene>
<keyword evidence="3" id="KW-1185">Reference proteome</keyword>
<sequence length="175" mass="20435">MEKVRFKSVSTLDILFFLALLLNVFNHLLFEKTIVPVYIIGLLYVCGLLFYFAIKKKEFFSRINVFERLLYTMVIFGSMLSFCFLTLNYIFSKKETHFTTCKVKCHSKRLWAVVKKVKEPSVVYAELPEGLNKRIPVSKEERMGLHHIDSLEVQLSPGAFGFSIIRRIIPRNENT</sequence>
<keyword evidence="1" id="KW-0472">Membrane</keyword>
<feature type="transmembrane region" description="Helical" evidence="1">
    <location>
        <begin position="35"/>
        <end position="54"/>
    </location>
</feature>
<evidence type="ECO:0000256" key="1">
    <source>
        <dbReference type="SAM" id="Phobius"/>
    </source>
</evidence>
<feature type="transmembrane region" description="Helical" evidence="1">
    <location>
        <begin position="69"/>
        <end position="91"/>
    </location>
</feature>
<keyword evidence="1" id="KW-1133">Transmembrane helix</keyword>
<protein>
    <submittedName>
        <fullName evidence="2">Uncharacterized protein</fullName>
    </submittedName>
</protein>
<dbReference type="RefSeq" id="WP_103907826.1">
    <property type="nucleotide sequence ID" value="NZ_CP049246.1"/>
</dbReference>
<dbReference type="EMBL" id="FNUT01000016">
    <property type="protein sequence ID" value="SEG73175.1"/>
    <property type="molecule type" value="Genomic_DNA"/>
</dbReference>
<keyword evidence="1" id="KW-0812">Transmembrane</keyword>
<accession>A0A1H6CKF9</accession>
<name>A0A1H6CKF9_9SPHI</name>
<proteinExistence type="predicted"/>
<evidence type="ECO:0000313" key="2">
    <source>
        <dbReference type="EMBL" id="SEG73175.1"/>
    </source>
</evidence>
<feature type="transmembrane region" description="Helical" evidence="1">
    <location>
        <begin position="12"/>
        <end position="29"/>
    </location>
</feature>
<organism evidence="2 3">
    <name type="scientific">Sphingobacterium lactis</name>
    <dbReference type="NCBI Taxonomy" id="797291"/>
    <lineage>
        <taxon>Bacteria</taxon>
        <taxon>Pseudomonadati</taxon>
        <taxon>Bacteroidota</taxon>
        <taxon>Sphingobacteriia</taxon>
        <taxon>Sphingobacteriales</taxon>
        <taxon>Sphingobacteriaceae</taxon>
        <taxon>Sphingobacterium</taxon>
    </lineage>
</organism>
<dbReference type="AlphaFoldDB" id="A0A1H6CKF9"/>
<evidence type="ECO:0000313" key="3">
    <source>
        <dbReference type="Proteomes" id="UP000236731"/>
    </source>
</evidence>